<dbReference type="Gene3D" id="3.30.310.80">
    <property type="entry name" value="Kinase associated domain 1, KA1"/>
    <property type="match status" value="1"/>
</dbReference>
<dbReference type="EMBL" id="JANEYF010000412">
    <property type="protein sequence ID" value="KAJ8970104.1"/>
    <property type="molecule type" value="Genomic_DNA"/>
</dbReference>
<protein>
    <recommendedName>
        <fullName evidence="3">Non-specific serine/threonine protein kinase</fullName>
    </recommendedName>
</protein>
<comment type="caution">
    <text evidence="1">The sequence shown here is derived from an EMBL/GenBank/DDBJ whole genome shotgun (WGS) entry which is preliminary data.</text>
</comment>
<accession>A0AAV8ZTR3</accession>
<sequence>MRNFPNGKKTCIYRRHLGLNFGNTALSLARQMLNVDSNKRLTIEQIERHLWMKFDFGYDSNTDVADGSAEKPAKRWNSMVEAETRHNRDTPQVTLSQPATAYRTSSINQLVDELKTTKREQICFSQPIHNEDLMIQFTQSPITKDNFHNLSKRMTRFYVTTSYEKTLEALCLMLDTLHYTWTTDASGAVTISTVDCMKNQLIFKANIFEMDGKILLDFRLSKGCGLEFKKKFLKLKTCLSDIVNKTVS</sequence>
<dbReference type="AlphaFoldDB" id="A0AAV8ZTR3"/>
<organism evidence="1 2">
    <name type="scientific">Rhamnusium bicolor</name>
    <dbReference type="NCBI Taxonomy" id="1586634"/>
    <lineage>
        <taxon>Eukaryota</taxon>
        <taxon>Metazoa</taxon>
        <taxon>Ecdysozoa</taxon>
        <taxon>Arthropoda</taxon>
        <taxon>Hexapoda</taxon>
        <taxon>Insecta</taxon>
        <taxon>Pterygota</taxon>
        <taxon>Neoptera</taxon>
        <taxon>Endopterygota</taxon>
        <taxon>Coleoptera</taxon>
        <taxon>Polyphaga</taxon>
        <taxon>Cucujiformia</taxon>
        <taxon>Chrysomeloidea</taxon>
        <taxon>Cerambycidae</taxon>
        <taxon>Lepturinae</taxon>
        <taxon>Rhagiini</taxon>
        <taxon>Rhamnusium</taxon>
    </lineage>
</organism>
<reference evidence="1" key="1">
    <citation type="journal article" date="2023" name="Insect Mol. Biol.">
        <title>Genome sequencing provides insights into the evolution of gene families encoding plant cell wall-degrading enzymes in longhorned beetles.</title>
        <authorList>
            <person name="Shin N.R."/>
            <person name="Okamura Y."/>
            <person name="Kirsch R."/>
            <person name="Pauchet Y."/>
        </authorList>
    </citation>
    <scope>NUCLEOTIDE SEQUENCE</scope>
    <source>
        <strain evidence="1">RBIC_L_NR</strain>
    </source>
</reference>
<keyword evidence="2" id="KW-1185">Reference proteome</keyword>
<name>A0AAV8ZTR3_9CUCU</name>
<evidence type="ECO:0000313" key="2">
    <source>
        <dbReference type="Proteomes" id="UP001162156"/>
    </source>
</evidence>
<evidence type="ECO:0000313" key="1">
    <source>
        <dbReference type="EMBL" id="KAJ8970104.1"/>
    </source>
</evidence>
<evidence type="ECO:0008006" key="3">
    <source>
        <dbReference type="Google" id="ProtNLM"/>
    </source>
</evidence>
<gene>
    <name evidence="1" type="ORF">NQ314_001394</name>
</gene>
<proteinExistence type="predicted"/>
<dbReference type="Proteomes" id="UP001162156">
    <property type="component" value="Unassembled WGS sequence"/>
</dbReference>
<dbReference type="SUPFAM" id="SSF56112">
    <property type="entry name" value="Protein kinase-like (PK-like)"/>
    <property type="match status" value="1"/>
</dbReference>
<dbReference type="InterPro" id="IPR011009">
    <property type="entry name" value="Kinase-like_dom_sf"/>
</dbReference>